<name>M6CRK3_9LEPT</name>
<organism evidence="1 2">
    <name type="scientific">Leptospira alstonii serovar Sichuan str. 79601</name>
    <dbReference type="NCBI Taxonomy" id="1218565"/>
    <lineage>
        <taxon>Bacteria</taxon>
        <taxon>Pseudomonadati</taxon>
        <taxon>Spirochaetota</taxon>
        <taxon>Spirochaetia</taxon>
        <taxon>Leptospirales</taxon>
        <taxon>Leptospiraceae</taxon>
        <taxon>Leptospira</taxon>
    </lineage>
</organism>
<dbReference type="AlphaFoldDB" id="M6CRK3"/>
<dbReference type="EMBL" id="ANIK01000104">
    <property type="protein sequence ID" value="EMJ91488.1"/>
    <property type="molecule type" value="Genomic_DNA"/>
</dbReference>
<dbReference type="PATRIC" id="fig|1218565.3.peg.4003"/>
<dbReference type="Proteomes" id="UP000011988">
    <property type="component" value="Unassembled WGS sequence"/>
</dbReference>
<accession>M6CRK3</accession>
<gene>
    <name evidence="1" type="ORF">LEP1GSC194_0646</name>
</gene>
<evidence type="ECO:0000313" key="1">
    <source>
        <dbReference type="EMBL" id="EMJ91488.1"/>
    </source>
</evidence>
<reference evidence="1 2" key="1">
    <citation type="submission" date="2013-01" db="EMBL/GenBank/DDBJ databases">
        <authorList>
            <person name="Harkins D.M."/>
            <person name="Durkin A.S."/>
            <person name="Brinkac L.M."/>
            <person name="Haft D.H."/>
            <person name="Selengut J.D."/>
            <person name="Sanka R."/>
            <person name="DePew J."/>
            <person name="Purushe J."/>
            <person name="Galloway R.L."/>
            <person name="Vinetz J.M."/>
            <person name="Sutton G.G."/>
            <person name="Nierman W.C."/>
            <person name="Fouts D.E."/>
        </authorList>
    </citation>
    <scope>NUCLEOTIDE SEQUENCE [LARGE SCALE GENOMIC DNA]</scope>
    <source>
        <strain evidence="1 2">79601</strain>
    </source>
</reference>
<evidence type="ECO:0000313" key="2">
    <source>
        <dbReference type="Proteomes" id="UP000011988"/>
    </source>
</evidence>
<protein>
    <submittedName>
        <fullName evidence="1">Uncharacterized protein</fullName>
    </submittedName>
</protein>
<sequence>MFITKNQMKATGDKIGMNSRLNFGTAFRAFPFKILFF</sequence>
<comment type="caution">
    <text evidence="1">The sequence shown here is derived from an EMBL/GenBank/DDBJ whole genome shotgun (WGS) entry which is preliminary data.</text>
</comment>
<proteinExistence type="predicted"/>